<comment type="caution">
    <text evidence="6">The sequence shown here is derived from an EMBL/GenBank/DDBJ whole genome shotgun (WGS) entry which is preliminary data.</text>
</comment>
<keyword evidence="1 3" id="KW-0479">Metal-binding</keyword>
<protein>
    <recommendedName>
        <fullName evidence="5">RING-type domain-containing protein</fullName>
    </recommendedName>
</protein>
<dbReference type="PANTHER" id="PTHR22696">
    <property type="entry name" value="E3 UBIQUITIN-PROTEIN LIGASE RNF26"/>
    <property type="match status" value="1"/>
</dbReference>
<proteinExistence type="predicted"/>
<dbReference type="InterPro" id="IPR001841">
    <property type="entry name" value="Znf_RING"/>
</dbReference>
<keyword evidence="4" id="KW-0732">Signal</keyword>
<evidence type="ECO:0000256" key="2">
    <source>
        <dbReference type="ARBA" id="ARBA00022833"/>
    </source>
</evidence>
<evidence type="ECO:0000313" key="6">
    <source>
        <dbReference type="EMBL" id="CAH3025400.1"/>
    </source>
</evidence>
<keyword evidence="2" id="KW-0862">Zinc</keyword>
<sequence length="482" mass="55169">MGKFFFLSILFILTYSTGFADEEKYIFHECKPFPYAFFDSVPFLLDFARWIAWFLEHFFRAVYFILNSVVITTCETISSIFSCLKYVIKFVEYLGCGVKTIFQLNYNVVSSIFDFIAKSARFTADFVCSFVEGVASGIVSVFQSLLSLFHEAVSFIPSGLYHASHGAVVAKNATGVLLYQSYLGWRYVFNTPTSAVLTIVTSIRAVMECLVVSIWNTGVLIVEICHSVFTSIFTGIEFVGKTVQTCSLSTWHNLVWFFHRLCHYLQAMLHTLGDLTLTVFHTLIWVIDLIFGNMHHGLWVGLKAMGWMLYMSLNKVISCFLEGLRSFPSLLAIGVHYFPGGKWSLISFVSSAFLIAYSWTVLRVNVFNVAFEFLESSLQSVLAFIATLQTPSFMQRPRHCTQSCKVPADEKDQDLMEQLERERDRNLCVVCQTEEKNIVVMPCRHMCMCKSCCTQLFRMQRYQRKTCPLCRHTITSTLEIYS</sequence>
<feature type="chain" id="PRO_5045195822" description="RING-type domain-containing protein" evidence="4">
    <location>
        <begin position="21"/>
        <end position="482"/>
    </location>
</feature>
<keyword evidence="1 3" id="KW-0863">Zinc-finger</keyword>
<name>A0ABN8M744_9CNID</name>
<dbReference type="PROSITE" id="PS50089">
    <property type="entry name" value="ZF_RING_2"/>
    <property type="match status" value="1"/>
</dbReference>
<evidence type="ECO:0000313" key="7">
    <source>
        <dbReference type="Proteomes" id="UP001159427"/>
    </source>
</evidence>
<dbReference type="Pfam" id="PF13920">
    <property type="entry name" value="zf-C3HC4_3"/>
    <property type="match status" value="1"/>
</dbReference>
<dbReference type="Gene3D" id="3.30.40.10">
    <property type="entry name" value="Zinc/RING finger domain, C3HC4 (zinc finger)"/>
    <property type="match status" value="1"/>
</dbReference>
<dbReference type="InterPro" id="IPR013083">
    <property type="entry name" value="Znf_RING/FYVE/PHD"/>
</dbReference>
<reference evidence="6 7" key="1">
    <citation type="submission" date="2022-05" db="EMBL/GenBank/DDBJ databases">
        <authorList>
            <consortium name="Genoscope - CEA"/>
            <person name="William W."/>
        </authorList>
    </citation>
    <scope>NUCLEOTIDE SEQUENCE [LARGE SCALE GENOMIC DNA]</scope>
</reference>
<dbReference type="EMBL" id="CALNXI010000350">
    <property type="protein sequence ID" value="CAH3025400.1"/>
    <property type="molecule type" value="Genomic_DNA"/>
</dbReference>
<organism evidence="6 7">
    <name type="scientific">Porites evermanni</name>
    <dbReference type="NCBI Taxonomy" id="104178"/>
    <lineage>
        <taxon>Eukaryota</taxon>
        <taxon>Metazoa</taxon>
        <taxon>Cnidaria</taxon>
        <taxon>Anthozoa</taxon>
        <taxon>Hexacorallia</taxon>
        <taxon>Scleractinia</taxon>
        <taxon>Fungiina</taxon>
        <taxon>Poritidae</taxon>
        <taxon>Porites</taxon>
    </lineage>
</organism>
<keyword evidence="7" id="KW-1185">Reference proteome</keyword>
<evidence type="ECO:0000256" key="3">
    <source>
        <dbReference type="PROSITE-ProRule" id="PRU00175"/>
    </source>
</evidence>
<dbReference type="Proteomes" id="UP001159427">
    <property type="component" value="Unassembled WGS sequence"/>
</dbReference>
<evidence type="ECO:0000259" key="5">
    <source>
        <dbReference type="PROSITE" id="PS50089"/>
    </source>
</evidence>
<feature type="domain" description="RING-type" evidence="5">
    <location>
        <begin position="428"/>
        <end position="471"/>
    </location>
</feature>
<dbReference type="SMART" id="SM00184">
    <property type="entry name" value="RING"/>
    <property type="match status" value="1"/>
</dbReference>
<dbReference type="PANTHER" id="PTHR22696:SF1">
    <property type="entry name" value="E3 UBIQUITIN-PROTEIN LIGASE RNF26"/>
    <property type="match status" value="1"/>
</dbReference>
<accession>A0ABN8M744</accession>
<evidence type="ECO:0000256" key="1">
    <source>
        <dbReference type="ARBA" id="ARBA00022771"/>
    </source>
</evidence>
<dbReference type="SUPFAM" id="SSF57850">
    <property type="entry name" value="RING/U-box"/>
    <property type="match status" value="1"/>
</dbReference>
<feature type="signal peptide" evidence="4">
    <location>
        <begin position="1"/>
        <end position="20"/>
    </location>
</feature>
<gene>
    <name evidence="6" type="ORF">PEVE_00025986</name>
</gene>
<evidence type="ECO:0000256" key="4">
    <source>
        <dbReference type="SAM" id="SignalP"/>
    </source>
</evidence>